<feature type="chain" id="PRO_5009935995" description="MetA-pathway of phenol degradation" evidence="1">
    <location>
        <begin position="23"/>
        <end position="241"/>
    </location>
</feature>
<dbReference type="RefSeq" id="WP_051537598.1">
    <property type="nucleotide sequence ID" value="NZ_FSRO01000001.1"/>
</dbReference>
<evidence type="ECO:0008006" key="4">
    <source>
        <dbReference type="Google" id="ProtNLM"/>
    </source>
</evidence>
<name>A0A1N6FSD4_9PROT</name>
<dbReference type="eggNOG" id="ENOG5032J7B">
    <property type="taxonomic scope" value="Bacteria"/>
</dbReference>
<evidence type="ECO:0000256" key="1">
    <source>
        <dbReference type="SAM" id="SignalP"/>
    </source>
</evidence>
<organism evidence="2 3">
    <name type="scientific">Nitrosomonas cryotolerans ATCC 49181</name>
    <dbReference type="NCBI Taxonomy" id="1131553"/>
    <lineage>
        <taxon>Bacteria</taxon>
        <taxon>Pseudomonadati</taxon>
        <taxon>Pseudomonadota</taxon>
        <taxon>Betaproteobacteria</taxon>
        <taxon>Nitrosomonadales</taxon>
        <taxon>Nitrosomonadaceae</taxon>
        <taxon>Nitrosomonas</taxon>
    </lineage>
</organism>
<dbReference type="Proteomes" id="UP000185062">
    <property type="component" value="Unassembled WGS sequence"/>
</dbReference>
<evidence type="ECO:0000313" key="2">
    <source>
        <dbReference type="EMBL" id="SIN98132.1"/>
    </source>
</evidence>
<keyword evidence="3" id="KW-1185">Reference proteome</keyword>
<sequence>MKILISVVSLFLFLLIPSVSHSSSGGSFSNTPRLPEPMVFDLVLPLGAQKNEYELNALFQHDFANDAVTMNPEFEYAYADGYGIEFELPMETTGVAAYKMALQGTFDFLNTNQFIHGWQYIGEYHQDAKKFENNLLYIFGYQFNQNWSLLNMLGSRLSDIRSKGHIEGLVNSNLFYSLSKNLLMGLETNWEFRPNRPDMMLVMPQLHVQIAQHAKVQFGFGVRKASREYFPHVASRVIFGF</sequence>
<evidence type="ECO:0000313" key="3">
    <source>
        <dbReference type="Proteomes" id="UP000185062"/>
    </source>
</evidence>
<dbReference type="EMBL" id="FSRO01000001">
    <property type="protein sequence ID" value="SIN98132.1"/>
    <property type="molecule type" value="Genomic_DNA"/>
</dbReference>
<proteinExistence type="predicted"/>
<gene>
    <name evidence="2" type="ORF">SAMN02743940_0381</name>
</gene>
<dbReference type="AlphaFoldDB" id="A0A1N6FSD4"/>
<feature type="signal peptide" evidence="1">
    <location>
        <begin position="1"/>
        <end position="22"/>
    </location>
</feature>
<accession>A0A1N6FSD4</accession>
<keyword evidence="1" id="KW-0732">Signal</keyword>
<reference evidence="2 3" key="1">
    <citation type="submission" date="2016-12" db="EMBL/GenBank/DDBJ databases">
        <authorList>
            <person name="Song W.-J."/>
            <person name="Kurnit D.M."/>
        </authorList>
    </citation>
    <scope>NUCLEOTIDE SEQUENCE [LARGE SCALE GENOMIC DNA]</scope>
    <source>
        <strain evidence="2 3">ATCC 49181</strain>
    </source>
</reference>
<protein>
    <recommendedName>
        <fullName evidence="4">MetA-pathway of phenol degradation</fullName>
    </recommendedName>
</protein>